<dbReference type="InterPro" id="IPR050223">
    <property type="entry name" value="D-isomer_2-hydroxyacid_DH"/>
</dbReference>
<accession>F2R492</accession>
<dbReference type="InterPro" id="IPR029753">
    <property type="entry name" value="D-isomer_DH_CS"/>
</dbReference>
<dbReference type="GO" id="GO:0030267">
    <property type="term" value="F:glyoxylate reductase (NADPH) activity"/>
    <property type="evidence" value="ECO:0007669"/>
    <property type="project" value="TreeGrafter"/>
</dbReference>
<dbReference type="HOGENOM" id="CLU_019796_1_3_11"/>
<dbReference type="SUPFAM" id="SSF51735">
    <property type="entry name" value="NAD(P)-binding Rossmann-fold domains"/>
    <property type="match status" value="1"/>
</dbReference>
<dbReference type="KEGG" id="sve:SVEN_0081"/>
<keyword evidence="5" id="KW-1185">Reference proteome</keyword>
<dbReference type="GO" id="GO:0005829">
    <property type="term" value="C:cytosol"/>
    <property type="evidence" value="ECO:0007669"/>
    <property type="project" value="TreeGrafter"/>
</dbReference>
<evidence type="ECO:0000259" key="3">
    <source>
        <dbReference type="Pfam" id="PF02826"/>
    </source>
</evidence>
<dbReference type="InterPro" id="IPR006140">
    <property type="entry name" value="D-isomer_DH_NAD-bd"/>
</dbReference>
<evidence type="ECO:0000313" key="4">
    <source>
        <dbReference type="EMBL" id="CCA53369.1"/>
    </source>
</evidence>
<dbReference type="GeneID" id="51860689"/>
<evidence type="ECO:0000313" key="5">
    <source>
        <dbReference type="Proteomes" id="UP000006854"/>
    </source>
</evidence>
<evidence type="ECO:0000256" key="1">
    <source>
        <dbReference type="ARBA" id="ARBA00023002"/>
    </source>
</evidence>
<dbReference type="AlphaFoldDB" id="F2R492"/>
<dbReference type="GO" id="GO:0016618">
    <property type="term" value="F:hydroxypyruvate reductase [NAD(P)H] activity"/>
    <property type="evidence" value="ECO:0007669"/>
    <property type="project" value="TreeGrafter"/>
</dbReference>
<dbReference type="Pfam" id="PF02826">
    <property type="entry name" value="2-Hacid_dh_C"/>
    <property type="match status" value="1"/>
</dbReference>
<keyword evidence="1 4" id="KW-0560">Oxidoreductase</keyword>
<dbReference type="OrthoDB" id="4324715at2"/>
<dbReference type="Proteomes" id="UP000006854">
    <property type="component" value="Chromosome"/>
</dbReference>
<keyword evidence="2" id="KW-0520">NAD</keyword>
<reference evidence="4 5" key="1">
    <citation type="journal article" date="2011" name="BMC Genomics">
        <title>Genome-wide analysis of the role of GlnR in Streptomyces venezuelae provides new insights into global nitrogen regulation in actinomycetes.</title>
        <authorList>
            <person name="Pullan S.T."/>
            <person name="Bibb M.J."/>
            <person name="Merrick M."/>
        </authorList>
    </citation>
    <scope>NUCLEOTIDE SEQUENCE [LARGE SCALE GENOMIC DNA]</scope>
    <source>
        <strain evidence="4">ATCC 10712</strain>
    </source>
</reference>
<dbReference type="STRING" id="953739.SVEN_0081"/>
<dbReference type="RefSeq" id="WP_015031289.1">
    <property type="nucleotide sequence ID" value="NZ_CP029197.1"/>
</dbReference>
<dbReference type="PANTHER" id="PTHR10996:SF178">
    <property type="entry name" value="2-HYDROXYACID DEHYDROGENASE YGL185C-RELATED"/>
    <property type="match status" value="1"/>
</dbReference>
<dbReference type="PROSITE" id="PS00670">
    <property type="entry name" value="D_2_HYDROXYACID_DH_2"/>
    <property type="match status" value="1"/>
</dbReference>
<proteinExistence type="predicted"/>
<sequence>MAAATRTPTVLLVMEEERRADVYPAHVLDDIGRLVHWHGPALTRDALRDALRADRGVLDGVDVLLTGWGAPVLDAALLAHAPRLRAVMVAAGSVRHLTTPEFWARDIPIVSAARANAVPVAEFSLAQILLGLKQVHRLGREVTAGRRFPHDPRVPGGYGSRVGLFGLGEIGRLVAEHLRHFDVEVLACDPVVDPVTAAGLGVRLTGIEELFEACHVVSVHAPLLPETERLVGRRLMALLPEGATLINTARGAVLDEPEVIAVLRDRPDLTAVLDVTWPEPPDPGSPLFTLPNVLLTPHLAGALGGERARLGELVRDELRRFVRGEPLLHAIEPSRAATRA</sequence>
<dbReference type="InterPro" id="IPR036291">
    <property type="entry name" value="NAD(P)-bd_dom_sf"/>
</dbReference>
<organism evidence="4 5">
    <name type="scientific">Streptomyces venezuelae (strain ATCC 10712 / CBS 650.69 / DSM 40230 / JCM 4526 / NBRC 13096 / PD 04745)</name>
    <dbReference type="NCBI Taxonomy" id="953739"/>
    <lineage>
        <taxon>Bacteria</taxon>
        <taxon>Bacillati</taxon>
        <taxon>Actinomycetota</taxon>
        <taxon>Actinomycetes</taxon>
        <taxon>Kitasatosporales</taxon>
        <taxon>Streptomycetaceae</taxon>
        <taxon>Streptomyces</taxon>
    </lineage>
</organism>
<dbReference type="CDD" id="cd12167">
    <property type="entry name" value="2-Hacid_dh_8"/>
    <property type="match status" value="1"/>
</dbReference>
<protein>
    <submittedName>
        <fullName evidence="4">D-3-phosphoglycerate dehydrogenase</fullName>
        <ecNumber evidence="4">1.1.1.95</ecNumber>
    </submittedName>
</protein>
<dbReference type="GO" id="GO:0004617">
    <property type="term" value="F:phosphoglycerate dehydrogenase activity"/>
    <property type="evidence" value="ECO:0007669"/>
    <property type="project" value="UniProtKB-EC"/>
</dbReference>
<dbReference type="EC" id="1.1.1.95" evidence="4"/>
<dbReference type="SUPFAM" id="SSF52283">
    <property type="entry name" value="Formate/glycerate dehydrogenase catalytic domain-like"/>
    <property type="match status" value="1"/>
</dbReference>
<evidence type="ECO:0000256" key="2">
    <source>
        <dbReference type="ARBA" id="ARBA00023027"/>
    </source>
</evidence>
<dbReference type="EMBL" id="FR845719">
    <property type="protein sequence ID" value="CCA53369.1"/>
    <property type="molecule type" value="Genomic_DNA"/>
</dbReference>
<dbReference type="Gene3D" id="3.40.50.720">
    <property type="entry name" value="NAD(P)-binding Rossmann-like Domain"/>
    <property type="match status" value="2"/>
</dbReference>
<feature type="domain" description="D-isomer specific 2-hydroxyacid dehydrogenase NAD-binding" evidence="3">
    <location>
        <begin position="126"/>
        <end position="300"/>
    </location>
</feature>
<dbReference type="GO" id="GO:0051287">
    <property type="term" value="F:NAD binding"/>
    <property type="evidence" value="ECO:0007669"/>
    <property type="project" value="InterPro"/>
</dbReference>
<dbReference type="eggNOG" id="COG0111">
    <property type="taxonomic scope" value="Bacteria"/>
</dbReference>
<gene>
    <name evidence="4" type="ordered locus">SVEN_0081</name>
</gene>
<name>F2R492_STRVP</name>
<dbReference type="PANTHER" id="PTHR10996">
    <property type="entry name" value="2-HYDROXYACID DEHYDROGENASE-RELATED"/>
    <property type="match status" value="1"/>
</dbReference>
<dbReference type="PATRIC" id="fig|953739.5.peg.3517"/>